<dbReference type="CDD" id="cd02440">
    <property type="entry name" value="AdoMet_MTases"/>
    <property type="match status" value="1"/>
</dbReference>
<dbReference type="AlphaFoldDB" id="A0A1W1BGG2"/>
<dbReference type="EMBL" id="FPHC01000026">
    <property type="protein sequence ID" value="SFV52571.1"/>
    <property type="molecule type" value="Genomic_DNA"/>
</dbReference>
<dbReference type="SUPFAM" id="SSF53335">
    <property type="entry name" value="S-adenosyl-L-methionine-dependent methyltransferases"/>
    <property type="match status" value="1"/>
</dbReference>
<evidence type="ECO:0000313" key="2">
    <source>
        <dbReference type="EMBL" id="SFV52571.1"/>
    </source>
</evidence>
<dbReference type="InterPro" id="IPR029063">
    <property type="entry name" value="SAM-dependent_MTases_sf"/>
</dbReference>
<dbReference type="PANTHER" id="PTHR43861">
    <property type="entry name" value="TRANS-ACONITATE 2-METHYLTRANSFERASE-RELATED"/>
    <property type="match status" value="1"/>
</dbReference>
<accession>A0A1W1BGG2</accession>
<proteinExistence type="predicted"/>
<dbReference type="InterPro" id="IPR013217">
    <property type="entry name" value="Methyltransf_12"/>
</dbReference>
<dbReference type="PANTHER" id="PTHR43861:SF1">
    <property type="entry name" value="TRANS-ACONITATE 2-METHYLTRANSFERASE"/>
    <property type="match status" value="1"/>
</dbReference>
<dbReference type="Pfam" id="PF08242">
    <property type="entry name" value="Methyltransf_12"/>
    <property type="match status" value="1"/>
</dbReference>
<dbReference type="Gene3D" id="3.40.50.150">
    <property type="entry name" value="Vaccinia Virus protein VP39"/>
    <property type="match status" value="1"/>
</dbReference>
<reference evidence="2" key="1">
    <citation type="submission" date="2016-10" db="EMBL/GenBank/DDBJ databases">
        <authorList>
            <person name="de Groot N.N."/>
        </authorList>
    </citation>
    <scope>NUCLEOTIDE SEQUENCE</scope>
</reference>
<gene>
    <name evidence="2" type="ORF">MNB_SV-6-181</name>
</gene>
<protein>
    <submittedName>
        <fullName evidence="2">Biotin synthesis protein BioC</fullName>
    </submittedName>
</protein>
<name>A0A1W1BGG2_9ZZZZ</name>
<feature type="domain" description="Methyltransferase type 12" evidence="1">
    <location>
        <begin position="42"/>
        <end position="128"/>
    </location>
</feature>
<sequence length="238" mass="27431">MKRAAQEFSRFANDYSQYNIIQREVAKKLLSLLPNKKYKTILDIGCGSGEVYKNLTANNIEYKEFTGVDISKEMLSLHPHDENITLIQDDFNSKERFKSLTKKSYDVVLSSSAIQWSSDLDATLKSISLLSYEFYFAIFTSKTFHTLHQTAGIESPIYSSDQLSAAIDRYYNATYQTAHYKLYFDSTYDMLKYIKLSGVSGGERQLGYRDLKRLIESYPLDYLEFEVLFISATRDANV</sequence>
<organism evidence="2">
    <name type="scientific">hydrothermal vent metagenome</name>
    <dbReference type="NCBI Taxonomy" id="652676"/>
    <lineage>
        <taxon>unclassified sequences</taxon>
        <taxon>metagenomes</taxon>
        <taxon>ecological metagenomes</taxon>
    </lineage>
</organism>
<evidence type="ECO:0000259" key="1">
    <source>
        <dbReference type="Pfam" id="PF08242"/>
    </source>
</evidence>